<evidence type="ECO:0000313" key="1">
    <source>
        <dbReference type="EMBL" id="MFC7291719.1"/>
    </source>
</evidence>
<proteinExistence type="predicted"/>
<protein>
    <submittedName>
        <fullName evidence="1">Uncharacterized protein</fullName>
    </submittedName>
</protein>
<dbReference type="RefSeq" id="WP_382166962.1">
    <property type="nucleotide sequence ID" value="NZ_JBHTBR010000005.1"/>
</dbReference>
<keyword evidence="2" id="KW-1185">Reference proteome</keyword>
<dbReference type="Proteomes" id="UP001596492">
    <property type="component" value="Unassembled WGS sequence"/>
</dbReference>
<accession>A0ABW2IKN7</accession>
<gene>
    <name evidence="1" type="ORF">ACFQS8_08845</name>
</gene>
<comment type="caution">
    <text evidence="1">The sequence shown here is derived from an EMBL/GenBank/DDBJ whole genome shotgun (WGS) entry which is preliminary data.</text>
</comment>
<sequence>MSEMSEPRSKEKETGISLTGAARYREANFECWAKRAFWLPEEIAALSLEKDPSSLNESSVGEVALSNIGLEFLEISETVRRAVLGKQIPEKCQPDVAIHWMKKFDLKVPEALEIHVSYFYPSFDWKEAFLNFHKQVVLNYDIFLDELGIEREPAELFGVERLENLSQQIVDKIKDIPNQGEQIEEHAKLDAIDQYNCVANDNINPDDNTKVFQSRDKLLVGMFISKYHYDINAKKQKAFVKVVDDLQRCGISLTYETSKQHLLEAIDRVRPPLSDDN</sequence>
<organism evidence="1 2">
    <name type="scientific">Hirschia litorea</name>
    <dbReference type="NCBI Taxonomy" id="1199156"/>
    <lineage>
        <taxon>Bacteria</taxon>
        <taxon>Pseudomonadati</taxon>
        <taxon>Pseudomonadota</taxon>
        <taxon>Alphaproteobacteria</taxon>
        <taxon>Hyphomonadales</taxon>
        <taxon>Hyphomonadaceae</taxon>
        <taxon>Hirschia</taxon>
    </lineage>
</organism>
<dbReference type="EMBL" id="JBHTBR010000005">
    <property type="protein sequence ID" value="MFC7291719.1"/>
    <property type="molecule type" value="Genomic_DNA"/>
</dbReference>
<evidence type="ECO:0000313" key="2">
    <source>
        <dbReference type="Proteomes" id="UP001596492"/>
    </source>
</evidence>
<name>A0ABW2IKN7_9PROT</name>
<reference evidence="2" key="1">
    <citation type="journal article" date="2019" name="Int. J. Syst. Evol. Microbiol.">
        <title>The Global Catalogue of Microorganisms (GCM) 10K type strain sequencing project: providing services to taxonomists for standard genome sequencing and annotation.</title>
        <authorList>
            <consortium name="The Broad Institute Genomics Platform"/>
            <consortium name="The Broad Institute Genome Sequencing Center for Infectious Disease"/>
            <person name="Wu L."/>
            <person name="Ma J."/>
        </authorList>
    </citation>
    <scope>NUCLEOTIDE SEQUENCE [LARGE SCALE GENOMIC DNA]</scope>
    <source>
        <strain evidence="2">CCUG 51308</strain>
    </source>
</reference>